<dbReference type="Gene3D" id="3.30.429.10">
    <property type="entry name" value="Macrophage Migration Inhibitory Factor"/>
    <property type="match status" value="1"/>
</dbReference>
<dbReference type="OrthoDB" id="9814215at2"/>
<dbReference type="SUPFAM" id="SSF55331">
    <property type="entry name" value="Tautomerase/MIF"/>
    <property type="match status" value="1"/>
</dbReference>
<dbReference type="InterPro" id="IPR014347">
    <property type="entry name" value="Tautomerase/MIF_sf"/>
</dbReference>
<sequence length="109" mass="12044">MPTLLFHHPRDLGDDTLDPLVDALHHCALDSGLFEARAIKVATLPLSHPRQAGEKKPFAMLQVRLFAGRTQAQRLALSNALLATLNEHLTERMSATVEMVETDSATFSR</sequence>
<dbReference type="Proteomes" id="UP000244934">
    <property type="component" value="Unassembled WGS sequence"/>
</dbReference>
<gene>
    <name evidence="1" type="ORF">KSP9073_02521</name>
</gene>
<dbReference type="EMBL" id="ONZI01000003">
    <property type="protein sequence ID" value="SPJ34486.1"/>
    <property type="molecule type" value="Genomic_DNA"/>
</dbReference>
<dbReference type="Pfam" id="PF02962">
    <property type="entry name" value="CHMI"/>
    <property type="match status" value="1"/>
</dbReference>
<dbReference type="RefSeq" id="WP_108843263.1">
    <property type="nucleotide sequence ID" value="NZ_ONZI01000003.1"/>
</dbReference>
<keyword evidence="2" id="KW-1185">Reference proteome</keyword>
<dbReference type="AlphaFoldDB" id="A0A2R8CNM8"/>
<dbReference type="InterPro" id="IPR004220">
    <property type="entry name" value="5-COMe_2-OHmuconate_Isoase"/>
</dbReference>
<evidence type="ECO:0000313" key="2">
    <source>
        <dbReference type="Proteomes" id="UP000244934"/>
    </source>
</evidence>
<proteinExistence type="predicted"/>
<accession>A0A2R8CNM8</accession>
<organism evidence="1 2">
    <name type="scientific">Kushneria phyllosphaerae</name>
    <dbReference type="NCBI Taxonomy" id="2100822"/>
    <lineage>
        <taxon>Bacteria</taxon>
        <taxon>Pseudomonadati</taxon>
        <taxon>Pseudomonadota</taxon>
        <taxon>Gammaproteobacteria</taxon>
        <taxon>Oceanospirillales</taxon>
        <taxon>Halomonadaceae</taxon>
        <taxon>Kushneria</taxon>
    </lineage>
</organism>
<reference evidence="2" key="1">
    <citation type="submission" date="2018-03" db="EMBL/GenBank/DDBJ databases">
        <authorList>
            <person name="Navarro De La Torre S."/>
        </authorList>
    </citation>
    <scope>NUCLEOTIDE SEQUENCE [LARGE SCALE GENOMIC DNA]</scope>
    <source>
        <strain evidence="2">EAod3</strain>
    </source>
</reference>
<evidence type="ECO:0000313" key="1">
    <source>
        <dbReference type="EMBL" id="SPJ34486.1"/>
    </source>
</evidence>
<protein>
    <recommendedName>
        <fullName evidence="3">5-carboxymethyl-2-hydroxymuconate Delta-isomerase</fullName>
    </recommendedName>
</protein>
<evidence type="ECO:0008006" key="3">
    <source>
        <dbReference type="Google" id="ProtNLM"/>
    </source>
</evidence>
<name>A0A2R8CNM8_9GAMM</name>
<dbReference type="GO" id="GO:0008704">
    <property type="term" value="F:5-carboxymethyl-2-hydroxymuconate delta-isomerase activity"/>
    <property type="evidence" value="ECO:0007669"/>
    <property type="project" value="InterPro"/>
</dbReference>